<evidence type="ECO:0000313" key="1">
    <source>
        <dbReference type="EMBL" id="ETI68946.1"/>
    </source>
</evidence>
<dbReference type="EMBL" id="ALAN01000059">
    <property type="protein sequence ID" value="ETI68946.1"/>
    <property type="molecule type" value="Genomic_DNA"/>
</dbReference>
<gene>
    <name evidence="1" type="ORF">BAVI_09301</name>
</gene>
<dbReference type="Gene3D" id="3.40.1190.20">
    <property type="match status" value="1"/>
</dbReference>
<reference evidence="1 2" key="1">
    <citation type="journal article" date="2014" name="Environ. Microbiol.">
        <title>The nitrate-ammonifying and nosZ-carrying bacterium Bacillus vireti is a potent source and sink for nitric and nitrous oxide under high nitrate conditions.</title>
        <authorList>
            <person name="Mania D."/>
            <person name="Heylen K."/>
            <person name="van Spanning R.J."/>
            <person name="Frostegard A."/>
        </authorList>
    </citation>
    <scope>NUCLEOTIDE SEQUENCE [LARGE SCALE GENOMIC DNA]</scope>
    <source>
        <strain evidence="1 2">LMG 21834</strain>
    </source>
</reference>
<keyword evidence="2" id="KW-1185">Reference proteome</keyword>
<dbReference type="AlphaFoldDB" id="A0AB94IPD5"/>
<comment type="caution">
    <text evidence="1">The sequence shown here is derived from an EMBL/GenBank/DDBJ whole genome shotgun (WGS) entry which is preliminary data.</text>
</comment>
<proteinExistence type="predicted"/>
<organism evidence="1 2">
    <name type="scientific">Neobacillus vireti LMG 21834</name>
    <dbReference type="NCBI Taxonomy" id="1131730"/>
    <lineage>
        <taxon>Bacteria</taxon>
        <taxon>Bacillati</taxon>
        <taxon>Bacillota</taxon>
        <taxon>Bacilli</taxon>
        <taxon>Bacillales</taxon>
        <taxon>Bacillaceae</taxon>
        <taxon>Neobacillus</taxon>
    </lineage>
</organism>
<name>A0AB94IPD5_9BACI</name>
<dbReference type="SUPFAM" id="SSF53613">
    <property type="entry name" value="Ribokinase-like"/>
    <property type="match status" value="1"/>
</dbReference>
<accession>A0AB94IPD5</accession>
<protein>
    <submittedName>
        <fullName evidence="1">Fructokinase</fullName>
    </submittedName>
</protein>
<evidence type="ECO:0000313" key="2">
    <source>
        <dbReference type="Proteomes" id="UP000018877"/>
    </source>
</evidence>
<dbReference type="RefSeq" id="WP_024028060.1">
    <property type="nucleotide sequence ID" value="NZ_ALAN01000059.1"/>
</dbReference>
<dbReference type="InterPro" id="IPR029056">
    <property type="entry name" value="Ribokinase-like"/>
</dbReference>
<dbReference type="Proteomes" id="UP000018877">
    <property type="component" value="Unassembled WGS sequence"/>
</dbReference>
<sequence length="85" mass="9396">MSAPPAFLTESKSIEAGLEKAYQWKIPYLFVTMGGNGAFAVYNGTRVNVPGVQVYAIDTTVQVIHLELRFNIAFMKKGCQRNLPS</sequence>